<dbReference type="Pfam" id="PF00027">
    <property type="entry name" value="cNMP_binding"/>
    <property type="match status" value="1"/>
</dbReference>
<dbReference type="PROSITE" id="PS00042">
    <property type="entry name" value="HTH_CRP_1"/>
    <property type="match status" value="1"/>
</dbReference>
<dbReference type="PRINTS" id="PR00034">
    <property type="entry name" value="HTHCRP"/>
</dbReference>
<evidence type="ECO:0000256" key="2">
    <source>
        <dbReference type="ARBA" id="ARBA00023125"/>
    </source>
</evidence>
<dbReference type="InterPro" id="IPR018335">
    <property type="entry name" value="Tscrpt_reg_HTH_Crp-type_CS"/>
</dbReference>
<reference evidence="6 7" key="1">
    <citation type="submission" date="2019-08" db="EMBL/GenBank/DDBJ databases">
        <title>Parahaliea maris sp. nov., isolated from the surface seawater.</title>
        <authorList>
            <person name="Liu Y."/>
        </authorList>
    </citation>
    <scope>NUCLEOTIDE SEQUENCE [LARGE SCALE GENOMIC DNA]</scope>
    <source>
        <strain evidence="6 7">HSLHS9</strain>
    </source>
</reference>
<dbReference type="PANTHER" id="PTHR24567">
    <property type="entry name" value="CRP FAMILY TRANSCRIPTIONAL REGULATORY PROTEIN"/>
    <property type="match status" value="1"/>
</dbReference>
<keyword evidence="1" id="KW-0805">Transcription regulation</keyword>
<dbReference type="PROSITE" id="PS51063">
    <property type="entry name" value="HTH_CRP_2"/>
    <property type="match status" value="1"/>
</dbReference>
<feature type="domain" description="Cyclic nucleotide-binding" evidence="4">
    <location>
        <begin position="79"/>
        <end position="148"/>
    </location>
</feature>
<dbReference type="InterPro" id="IPR036388">
    <property type="entry name" value="WH-like_DNA-bd_sf"/>
</dbReference>
<dbReference type="GO" id="GO:0005829">
    <property type="term" value="C:cytosol"/>
    <property type="evidence" value="ECO:0007669"/>
    <property type="project" value="TreeGrafter"/>
</dbReference>
<dbReference type="InterPro" id="IPR018490">
    <property type="entry name" value="cNMP-bd_dom_sf"/>
</dbReference>
<dbReference type="Gene3D" id="1.10.10.10">
    <property type="entry name" value="Winged helix-like DNA-binding domain superfamily/Winged helix DNA-binding domain"/>
    <property type="match status" value="1"/>
</dbReference>
<dbReference type="Proteomes" id="UP000321039">
    <property type="component" value="Unassembled WGS sequence"/>
</dbReference>
<dbReference type="GO" id="GO:0003677">
    <property type="term" value="F:DNA binding"/>
    <property type="evidence" value="ECO:0007669"/>
    <property type="project" value="UniProtKB-KW"/>
</dbReference>
<keyword evidence="7" id="KW-1185">Reference proteome</keyword>
<dbReference type="PANTHER" id="PTHR24567:SF75">
    <property type="entry name" value="FUMARATE AND NITRATE REDUCTION REGULATORY PROTEIN"/>
    <property type="match status" value="1"/>
</dbReference>
<evidence type="ECO:0000259" key="5">
    <source>
        <dbReference type="PROSITE" id="PS51063"/>
    </source>
</evidence>
<evidence type="ECO:0000256" key="1">
    <source>
        <dbReference type="ARBA" id="ARBA00023015"/>
    </source>
</evidence>
<dbReference type="PROSITE" id="PS50042">
    <property type="entry name" value="CNMP_BINDING_3"/>
    <property type="match status" value="1"/>
</dbReference>
<dbReference type="SMART" id="SM00100">
    <property type="entry name" value="cNMP"/>
    <property type="match status" value="1"/>
</dbReference>
<dbReference type="InterPro" id="IPR036390">
    <property type="entry name" value="WH_DNA-bd_sf"/>
</dbReference>
<dbReference type="InterPro" id="IPR000595">
    <property type="entry name" value="cNMP-bd_dom"/>
</dbReference>
<dbReference type="InterPro" id="IPR014710">
    <property type="entry name" value="RmlC-like_jellyroll"/>
</dbReference>
<dbReference type="CDD" id="cd00038">
    <property type="entry name" value="CAP_ED"/>
    <property type="match status" value="1"/>
</dbReference>
<dbReference type="AlphaFoldDB" id="A0A5C8ZWM8"/>
<evidence type="ECO:0000256" key="3">
    <source>
        <dbReference type="ARBA" id="ARBA00023163"/>
    </source>
</evidence>
<dbReference type="InterPro" id="IPR050397">
    <property type="entry name" value="Env_Response_Regulators"/>
</dbReference>
<comment type="caution">
    <text evidence="6">The sequence shown here is derived from an EMBL/GenBank/DDBJ whole genome shotgun (WGS) entry which is preliminary data.</text>
</comment>
<dbReference type="EMBL" id="VRZA01000005">
    <property type="protein sequence ID" value="TXS92012.1"/>
    <property type="molecule type" value="Genomic_DNA"/>
</dbReference>
<accession>A0A5C8ZWM8</accession>
<organism evidence="6 7">
    <name type="scientific">Parahaliea maris</name>
    <dbReference type="NCBI Taxonomy" id="2716870"/>
    <lineage>
        <taxon>Bacteria</taxon>
        <taxon>Pseudomonadati</taxon>
        <taxon>Pseudomonadota</taxon>
        <taxon>Gammaproteobacteria</taxon>
        <taxon>Cellvibrionales</taxon>
        <taxon>Halieaceae</taxon>
        <taxon>Parahaliea</taxon>
    </lineage>
</organism>
<name>A0A5C8ZWM8_9GAMM</name>
<dbReference type="SUPFAM" id="SSF46785">
    <property type="entry name" value="Winged helix' DNA-binding domain"/>
    <property type="match status" value="1"/>
</dbReference>
<evidence type="ECO:0000259" key="4">
    <source>
        <dbReference type="PROSITE" id="PS50042"/>
    </source>
</evidence>
<dbReference type="SMART" id="SM00419">
    <property type="entry name" value="HTH_CRP"/>
    <property type="match status" value="1"/>
</dbReference>
<dbReference type="Pfam" id="PF13545">
    <property type="entry name" value="HTH_Crp_2"/>
    <property type="match status" value="1"/>
</dbReference>
<dbReference type="SUPFAM" id="SSF51206">
    <property type="entry name" value="cAMP-binding domain-like"/>
    <property type="match status" value="1"/>
</dbReference>
<dbReference type="CDD" id="cd00092">
    <property type="entry name" value="HTH_CRP"/>
    <property type="match status" value="1"/>
</dbReference>
<dbReference type="Gene3D" id="2.60.120.10">
    <property type="entry name" value="Jelly Rolls"/>
    <property type="match status" value="1"/>
</dbReference>
<feature type="domain" description="HTH crp-type" evidence="5">
    <location>
        <begin position="210"/>
        <end position="282"/>
    </location>
</feature>
<sequence length="291" mass="32742">MPYSYLFRSFMSTTSAPAVLPGALPHRARGCKTPQTVGFHNLRLYTAAPTITRCGNRSSAMTPNELPPATVNFGRNYALYKGLSDAELRDLADIAKLRIRSEQQYLFTQHTTADQVFNLVTGTALVERMSSSGRRQVLAFLFPGDFVGLSNSDLREYAVKTLTEVTAYEFNQQKLRSLTETSPQLKENMKDISANVLAHALDQVFILGQKKADERICFLVMMFLQRMPGATLEHIDLPMTRQDIADYLGLTVETVSRSLAKLKRENIISTPSRHGLRVEDYDEVRRLADIE</sequence>
<gene>
    <name evidence="6" type="ORF">FV139_14905</name>
</gene>
<keyword evidence="3" id="KW-0804">Transcription</keyword>
<evidence type="ECO:0000313" key="6">
    <source>
        <dbReference type="EMBL" id="TXS92012.1"/>
    </source>
</evidence>
<keyword evidence="2" id="KW-0238">DNA-binding</keyword>
<evidence type="ECO:0000313" key="7">
    <source>
        <dbReference type="Proteomes" id="UP000321039"/>
    </source>
</evidence>
<dbReference type="InterPro" id="IPR012318">
    <property type="entry name" value="HTH_CRP"/>
</dbReference>
<proteinExistence type="predicted"/>
<protein>
    <submittedName>
        <fullName evidence="6">Crp/Fnr family transcriptional regulator</fullName>
    </submittedName>
</protein>
<dbReference type="GO" id="GO:0003700">
    <property type="term" value="F:DNA-binding transcription factor activity"/>
    <property type="evidence" value="ECO:0007669"/>
    <property type="project" value="InterPro"/>
</dbReference>